<dbReference type="PANTHER" id="PTHR24287:SF5">
    <property type="entry name" value="P450, PUTATIVE (EUROFUNG)-RELATED"/>
    <property type="match status" value="1"/>
</dbReference>
<evidence type="ECO:0000256" key="7">
    <source>
        <dbReference type="PIRSR" id="PIRSR602401-1"/>
    </source>
</evidence>
<dbReference type="InterPro" id="IPR036396">
    <property type="entry name" value="Cyt_P450_sf"/>
</dbReference>
<dbReference type="EMBL" id="JXNT01000008">
    <property type="protein sequence ID" value="ODM17413.1"/>
    <property type="molecule type" value="Genomic_DNA"/>
</dbReference>
<feature type="transmembrane region" description="Helical" evidence="9">
    <location>
        <begin position="499"/>
        <end position="515"/>
    </location>
</feature>
<evidence type="ECO:0000256" key="8">
    <source>
        <dbReference type="RuleBase" id="RU000461"/>
    </source>
</evidence>
<keyword evidence="6 8" id="KW-0503">Monooxygenase</keyword>
<sequence length="524" mass="59874">MLEILLHDLTPGKASLWLVSAEIARIGTRAPRIPFRIPYAIDFIVKSSKANKAYKDVEYWSNAIKIANEPYQVDHAQTAEIDAGISNRVVITTDPENIKAMLTLQFGDFGKGESFHEEWREFLGDSIFVTDGEMWSRSRQLIRPMFTRDRIVDTEIFEKHVQHLIPLLAGGSAPGASRSLTLRNFFRIPKPPLQKHFDMCSAVKPNYFDWVDSFNFILSRKEFRDQLKIMDEFIQSYITHALSLSTKETFLHVLARFTRDPRVLRDQLVAVLLAGRDTTAGTLSFTLFELGRNPHIVHRLREEIGSRLGLGANAQKPSYADLKEMKFLNAVINETMRFYPIVPFNVRYSLRDTTLPRGGGKDGLAPVGIRAGTRVVYSTLIMQRDPRHYDPPASPNYFDPGKWIPERWVFGWQPKPWYFIPFNGGPRICIGQQFATIEMRYTLVRILQAFEGIQAMPVSGGEVVEDPLLEFEVTLSPGSEMNLCFCEGWGGGSFGEDEWLMLIVFCAYIYALNMLHQHVIVRRI</sequence>
<reference evidence="10 11" key="1">
    <citation type="journal article" date="2016" name="BMC Genomics">
        <title>Comparative genomic and transcriptomic analyses of the Fuzhuan brick tea-fermentation fungus Aspergillus cristatus.</title>
        <authorList>
            <person name="Ge Y."/>
            <person name="Wang Y."/>
            <person name="Liu Y."/>
            <person name="Tan Y."/>
            <person name="Ren X."/>
            <person name="Zhang X."/>
            <person name="Hyde K.D."/>
            <person name="Liu Y."/>
            <person name="Liu Z."/>
        </authorList>
    </citation>
    <scope>NUCLEOTIDE SEQUENCE [LARGE SCALE GENOMIC DNA]</scope>
    <source>
        <strain evidence="10 11">GZAAS20.1005</strain>
    </source>
</reference>
<dbReference type="PANTHER" id="PTHR24287">
    <property type="entry name" value="P450, PUTATIVE (EUROFUNG)-RELATED"/>
    <property type="match status" value="1"/>
</dbReference>
<keyword evidence="5 7" id="KW-0408">Iron</keyword>
<evidence type="ECO:0008006" key="12">
    <source>
        <dbReference type="Google" id="ProtNLM"/>
    </source>
</evidence>
<dbReference type="SUPFAM" id="SSF48264">
    <property type="entry name" value="Cytochrome P450"/>
    <property type="match status" value="1"/>
</dbReference>
<dbReference type="GO" id="GO:0005506">
    <property type="term" value="F:iron ion binding"/>
    <property type="evidence" value="ECO:0007669"/>
    <property type="project" value="InterPro"/>
</dbReference>
<feature type="binding site" description="axial binding residue" evidence="7">
    <location>
        <position position="429"/>
    </location>
    <ligand>
        <name>heme</name>
        <dbReference type="ChEBI" id="CHEBI:30413"/>
    </ligand>
    <ligandPart>
        <name>Fe</name>
        <dbReference type="ChEBI" id="CHEBI:18248"/>
    </ligandPart>
</feature>
<name>A0A1E3B8W1_ASPCR</name>
<keyword evidence="11" id="KW-1185">Reference proteome</keyword>
<evidence type="ECO:0000256" key="4">
    <source>
        <dbReference type="ARBA" id="ARBA00023002"/>
    </source>
</evidence>
<evidence type="ECO:0000256" key="2">
    <source>
        <dbReference type="ARBA" id="ARBA00010617"/>
    </source>
</evidence>
<evidence type="ECO:0000313" key="10">
    <source>
        <dbReference type="EMBL" id="ODM17413.1"/>
    </source>
</evidence>
<accession>A0A1E3B8W1</accession>
<dbReference type="InterPro" id="IPR002401">
    <property type="entry name" value="Cyt_P450_E_grp-I"/>
</dbReference>
<keyword evidence="4 8" id="KW-0560">Oxidoreductase</keyword>
<keyword evidence="9" id="KW-1133">Transmembrane helix</keyword>
<dbReference type="InterPro" id="IPR001128">
    <property type="entry name" value="Cyt_P450"/>
</dbReference>
<evidence type="ECO:0000256" key="3">
    <source>
        <dbReference type="ARBA" id="ARBA00022723"/>
    </source>
</evidence>
<keyword evidence="7 8" id="KW-0349">Heme</keyword>
<dbReference type="OrthoDB" id="1470350at2759"/>
<evidence type="ECO:0000256" key="6">
    <source>
        <dbReference type="ARBA" id="ARBA00023033"/>
    </source>
</evidence>
<dbReference type="STRING" id="573508.A0A1E3B8W1"/>
<dbReference type="InterPro" id="IPR047146">
    <property type="entry name" value="Cyt_P450_E_CYP52_fungi"/>
</dbReference>
<dbReference type="PRINTS" id="PR00385">
    <property type="entry name" value="P450"/>
</dbReference>
<dbReference type="GO" id="GO:0004497">
    <property type="term" value="F:monooxygenase activity"/>
    <property type="evidence" value="ECO:0007669"/>
    <property type="project" value="UniProtKB-KW"/>
</dbReference>
<keyword evidence="3 7" id="KW-0479">Metal-binding</keyword>
<organism evidence="10 11">
    <name type="scientific">Aspergillus cristatus</name>
    <name type="common">Chinese Fuzhuan brick tea-fermentation fungus</name>
    <name type="synonym">Eurotium cristatum</name>
    <dbReference type="NCBI Taxonomy" id="573508"/>
    <lineage>
        <taxon>Eukaryota</taxon>
        <taxon>Fungi</taxon>
        <taxon>Dikarya</taxon>
        <taxon>Ascomycota</taxon>
        <taxon>Pezizomycotina</taxon>
        <taxon>Eurotiomycetes</taxon>
        <taxon>Eurotiomycetidae</taxon>
        <taxon>Eurotiales</taxon>
        <taxon>Aspergillaceae</taxon>
        <taxon>Aspergillus</taxon>
        <taxon>Aspergillus subgen. Aspergillus</taxon>
    </lineage>
</organism>
<evidence type="ECO:0000256" key="5">
    <source>
        <dbReference type="ARBA" id="ARBA00023004"/>
    </source>
</evidence>
<dbReference type="InterPro" id="IPR017972">
    <property type="entry name" value="Cyt_P450_CS"/>
</dbReference>
<gene>
    <name evidence="10" type="ORF">SI65_07088</name>
</gene>
<dbReference type="AlphaFoldDB" id="A0A1E3B8W1"/>
<dbReference type="GO" id="GO:0016705">
    <property type="term" value="F:oxidoreductase activity, acting on paired donors, with incorporation or reduction of molecular oxygen"/>
    <property type="evidence" value="ECO:0007669"/>
    <property type="project" value="InterPro"/>
</dbReference>
<evidence type="ECO:0000256" key="1">
    <source>
        <dbReference type="ARBA" id="ARBA00001971"/>
    </source>
</evidence>
<dbReference type="CDD" id="cd11063">
    <property type="entry name" value="CYP52"/>
    <property type="match status" value="1"/>
</dbReference>
<dbReference type="GO" id="GO:0020037">
    <property type="term" value="F:heme binding"/>
    <property type="evidence" value="ECO:0007669"/>
    <property type="project" value="InterPro"/>
</dbReference>
<dbReference type="PROSITE" id="PS00086">
    <property type="entry name" value="CYTOCHROME_P450"/>
    <property type="match status" value="1"/>
</dbReference>
<evidence type="ECO:0000256" key="9">
    <source>
        <dbReference type="SAM" id="Phobius"/>
    </source>
</evidence>
<dbReference type="Gene3D" id="1.10.630.10">
    <property type="entry name" value="Cytochrome P450"/>
    <property type="match status" value="1"/>
</dbReference>
<keyword evidence="9" id="KW-0812">Transmembrane</keyword>
<dbReference type="VEuPathDB" id="FungiDB:SI65_07088"/>
<comment type="caution">
    <text evidence="10">The sequence shown here is derived from an EMBL/GenBank/DDBJ whole genome shotgun (WGS) entry which is preliminary data.</text>
</comment>
<proteinExistence type="inferred from homology"/>
<comment type="cofactor">
    <cofactor evidence="1 7">
        <name>heme</name>
        <dbReference type="ChEBI" id="CHEBI:30413"/>
    </cofactor>
</comment>
<dbReference type="Proteomes" id="UP000094569">
    <property type="component" value="Unassembled WGS sequence"/>
</dbReference>
<evidence type="ECO:0000313" key="11">
    <source>
        <dbReference type="Proteomes" id="UP000094569"/>
    </source>
</evidence>
<dbReference type="PRINTS" id="PR00463">
    <property type="entry name" value="EP450I"/>
</dbReference>
<protein>
    <recommendedName>
        <fullName evidence="12">Cytochrome P450 alkane hydroxylase</fullName>
    </recommendedName>
</protein>
<keyword evidence="9" id="KW-0472">Membrane</keyword>
<comment type="similarity">
    <text evidence="2 8">Belongs to the cytochrome P450 family.</text>
</comment>
<dbReference type="Pfam" id="PF00067">
    <property type="entry name" value="p450"/>
    <property type="match status" value="1"/>
</dbReference>